<dbReference type="GO" id="GO:0006302">
    <property type="term" value="P:double-strand break repair"/>
    <property type="evidence" value="ECO:0007669"/>
    <property type="project" value="TreeGrafter"/>
</dbReference>
<keyword evidence="4" id="KW-0235">DNA replication</keyword>
<dbReference type="OrthoDB" id="9764911at2"/>
<dbReference type="EMBL" id="CP046052">
    <property type="protein sequence ID" value="QGM46146.1"/>
    <property type="molecule type" value="Genomic_DNA"/>
</dbReference>
<evidence type="ECO:0000259" key="7">
    <source>
        <dbReference type="SMART" id="SM00482"/>
    </source>
</evidence>
<dbReference type="Gene3D" id="1.10.150.20">
    <property type="entry name" value="5' to 3' exonuclease, C-terminal subdomain"/>
    <property type="match status" value="1"/>
</dbReference>
<evidence type="ECO:0000256" key="3">
    <source>
        <dbReference type="ARBA" id="ARBA00012417"/>
    </source>
</evidence>
<dbReference type="InterPro" id="IPR012337">
    <property type="entry name" value="RNaseH-like_sf"/>
</dbReference>
<dbReference type="GO" id="GO:0004527">
    <property type="term" value="F:exonuclease activity"/>
    <property type="evidence" value="ECO:0007669"/>
    <property type="project" value="UniProtKB-KW"/>
</dbReference>
<evidence type="ECO:0000256" key="1">
    <source>
        <dbReference type="ARBA" id="ARBA00007705"/>
    </source>
</evidence>
<evidence type="ECO:0000313" key="8">
    <source>
        <dbReference type="EMBL" id="QGM46146.1"/>
    </source>
</evidence>
<evidence type="ECO:0000256" key="5">
    <source>
        <dbReference type="ARBA" id="ARBA00022839"/>
    </source>
</evidence>
<dbReference type="Pfam" id="PF00476">
    <property type="entry name" value="DNA_pol_A"/>
    <property type="match status" value="1"/>
</dbReference>
<keyword evidence="5" id="KW-0540">Nuclease</keyword>
<sequence>MPEVRSGHAYSARLRSDREDVSHPRLGQQMVLMVARCRATMRARTELRCVTMPAAPTFAFPINADITAWGNMRKLFADAESYYDTKTGYSLSKLTPPEYILDARWETIGWSIAIDDSFPVWMEGDELRDFINEEFVSKNEPFMFISHNALFDALILSMRYGIVPAALADTLSMSRALISHKLPRGSVSLKNVGAYFGLEKGDEVVNMNGLRLAQIKASGRYEAYQSYGKQDTAICREIFRNLAPAFPVNEFLINDMVIRMAAYPQFQINETKLFTHKGKLEADKQAILDRVGLDQKTLGSNELFATALRRLGVELPMKESPSTGKQTYAFAKTDKAMTDLAEHPDHDVQALIAARLKVKSTIEESRTQRFIDVASATRDENGICWMPVALKYGGAHTHRFSGDWKLNQQNIPPGSLRESLEAPEGCKVVACDASQIEARLTAYLCGQWDLLRQFADGLDPYSLFASDIYGEVVTKKDKEKRLLGKISLLALGFGMGDETFMNTVRVQSAKVGTPIIISLEMAARVVALYRSKYPNIPKTWRWLGREIPRLASGASKGEMFGPMIFDDRCVWSPDGMPIHYENLRRENGRWKYDNRGIPTILYDGKWLENIVQNLDRVAVMEAALRVRAIERAAGWNLSLAHQVHDEIIYIVPDDLVSVFSRVVYDEMAKSPEWAPDLPLGAEVKIGQNYGDLHEIKL</sequence>
<protein>
    <recommendedName>
        <fullName evidence="3">DNA-directed DNA polymerase</fullName>
        <ecNumber evidence="3">2.7.7.7</ecNumber>
    </recommendedName>
</protein>
<dbReference type="GO" id="GO:0003887">
    <property type="term" value="F:DNA-directed DNA polymerase activity"/>
    <property type="evidence" value="ECO:0007669"/>
    <property type="project" value="UniProtKB-EC"/>
</dbReference>
<comment type="catalytic activity">
    <reaction evidence="6">
        <text>DNA(n) + a 2'-deoxyribonucleoside 5'-triphosphate = DNA(n+1) + diphosphate</text>
        <dbReference type="Rhea" id="RHEA:22508"/>
        <dbReference type="Rhea" id="RHEA-COMP:17339"/>
        <dbReference type="Rhea" id="RHEA-COMP:17340"/>
        <dbReference type="ChEBI" id="CHEBI:33019"/>
        <dbReference type="ChEBI" id="CHEBI:61560"/>
        <dbReference type="ChEBI" id="CHEBI:173112"/>
        <dbReference type="EC" id="2.7.7.7"/>
    </reaction>
</comment>
<dbReference type="SUPFAM" id="SSF53098">
    <property type="entry name" value="Ribonuclease H-like"/>
    <property type="match status" value="1"/>
</dbReference>
<dbReference type="PANTHER" id="PTHR10133:SF27">
    <property type="entry name" value="DNA POLYMERASE NU"/>
    <property type="match status" value="1"/>
</dbReference>
<evidence type="ECO:0000256" key="6">
    <source>
        <dbReference type="ARBA" id="ARBA00049244"/>
    </source>
</evidence>
<comment type="similarity">
    <text evidence="1">Belongs to the DNA polymerase type-A family.</text>
</comment>
<proteinExistence type="inferred from homology"/>
<dbReference type="KEGG" id="mhey:H2LOC_010810"/>
<reference evidence="8 9" key="1">
    <citation type="submission" date="2019-11" db="EMBL/GenBank/DDBJ databases">
        <title>The genome sequence of Methylocystis heyeri.</title>
        <authorList>
            <person name="Oshkin I.Y."/>
            <person name="Miroshnikov K."/>
            <person name="Dedysh S.N."/>
        </authorList>
    </citation>
    <scope>NUCLEOTIDE SEQUENCE [LARGE SCALE GENOMIC DNA]</scope>
    <source>
        <strain evidence="8 9">H2</strain>
    </source>
</reference>
<dbReference type="Proteomes" id="UP000309061">
    <property type="component" value="Chromosome"/>
</dbReference>
<keyword evidence="9" id="KW-1185">Reference proteome</keyword>
<accession>A0A6B8KD35</accession>
<dbReference type="Gene3D" id="3.30.70.370">
    <property type="match status" value="2"/>
</dbReference>
<feature type="domain" description="DNA-directed DNA polymerase family A palm" evidence="7">
    <location>
        <begin position="415"/>
        <end position="655"/>
    </location>
</feature>
<keyword evidence="5" id="KW-0269">Exonuclease</keyword>
<gene>
    <name evidence="8" type="ORF">H2LOC_010810</name>
</gene>
<evidence type="ECO:0000256" key="4">
    <source>
        <dbReference type="ARBA" id="ARBA00022705"/>
    </source>
</evidence>
<dbReference type="Gene3D" id="3.30.420.10">
    <property type="entry name" value="Ribonuclease H-like superfamily/Ribonuclease H"/>
    <property type="match status" value="1"/>
</dbReference>
<comment type="subunit">
    <text evidence="2">Single-chain monomer with multiple functions.</text>
</comment>
<keyword evidence="5" id="KW-0378">Hydrolase</keyword>
<evidence type="ECO:0000313" key="9">
    <source>
        <dbReference type="Proteomes" id="UP000309061"/>
    </source>
</evidence>
<evidence type="ECO:0000256" key="2">
    <source>
        <dbReference type="ARBA" id="ARBA00011541"/>
    </source>
</evidence>
<dbReference type="EC" id="2.7.7.7" evidence="3"/>
<dbReference type="PANTHER" id="PTHR10133">
    <property type="entry name" value="DNA POLYMERASE I"/>
    <property type="match status" value="1"/>
</dbReference>
<dbReference type="InterPro" id="IPR001098">
    <property type="entry name" value="DNA-dir_DNA_pol_A_palm_dom"/>
</dbReference>
<name>A0A6B8KD35_9HYPH</name>
<dbReference type="SUPFAM" id="SSF56672">
    <property type="entry name" value="DNA/RNA polymerases"/>
    <property type="match status" value="1"/>
</dbReference>
<dbReference type="InterPro" id="IPR043502">
    <property type="entry name" value="DNA/RNA_pol_sf"/>
</dbReference>
<dbReference type="SMART" id="SM00482">
    <property type="entry name" value="POLAc"/>
    <property type="match status" value="1"/>
</dbReference>
<dbReference type="InterPro" id="IPR002298">
    <property type="entry name" value="DNA_polymerase_A"/>
</dbReference>
<dbReference type="InterPro" id="IPR036397">
    <property type="entry name" value="RNaseH_sf"/>
</dbReference>
<organism evidence="8 9">
    <name type="scientific">Methylocystis heyeri</name>
    <dbReference type="NCBI Taxonomy" id="391905"/>
    <lineage>
        <taxon>Bacteria</taxon>
        <taxon>Pseudomonadati</taxon>
        <taxon>Pseudomonadota</taxon>
        <taxon>Alphaproteobacteria</taxon>
        <taxon>Hyphomicrobiales</taxon>
        <taxon>Methylocystaceae</taxon>
        <taxon>Methylocystis</taxon>
    </lineage>
</organism>
<dbReference type="GO" id="GO:0003677">
    <property type="term" value="F:DNA binding"/>
    <property type="evidence" value="ECO:0007669"/>
    <property type="project" value="InterPro"/>
</dbReference>
<dbReference type="GO" id="GO:0006261">
    <property type="term" value="P:DNA-templated DNA replication"/>
    <property type="evidence" value="ECO:0007669"/>
    <property type="project" value="InterPro"/>
</dbReference>
<dbReference type="AlphaFoldDB" id="A0A6B8KD35"/>